<evidence type="ECO:0000256" key="5">
    <source>
        <dbReference type="ARBA" id="ARBA00022989"/>
    </source>
</evidence>
<keyword evidence="3" id="KW-1003">Cell membrane</keyword>
<evidence type="ECO:0000256" key="1">
    <source>
        <dbReference type="ARBA" id="ARBA00004651"/>
    </source>
</evidence>
<evidence type="ECO:0000313" key="10">
    <source>
        <dbReference type="EMBL" id="SBW03667.1"/>
    </source>
</evidence>
<dbReference type="PANTHER" id="PTHR30489">
    <property type="entry name" value="LIPOPROTEIN-RELEASING SYSTEM TRANSMEMBRANE PROTEIN LOLE"/>
    <property type="match status" value="1"/>
</dbReference>
<keyword evidence="10" id="KW-0449">Lipoprotein</keyword>
<feature type="transmembrane region" description="Helical" evidence="7">
    <location>
        <begin position="335"/>
        <end position="363"/>
    </location>
</feature>
<gene>
    <name evidence="10" type="ORF">KL86DPRO_20182</name>
</gene>
<evidence type="ECO:0000256" key="6">
    <source>
        <dbReference type="ARBA" id="ARBA00023136"/>
    </source>
</evidence>
<name>A0A212JW91_9DELT</name>
<evidence type="ECO:0000259" key="9">
    <source>
        <dbReference type="Pfam" id="PF12704"/>
    </source>
</evidence>
<protein>
    <submittedName>
        <fullName evidence="10">Lipoprotein releasing system, transmembrane protein, LolC/E family</fullName>
    </submittedName>
</protein>
<reference evidence="10" key="1">
    <citation type="submission" date="2016-04" db="EMBL/GenBank/DDBJ databases">
        <authorList>
            <person name="Evans L.H."/>
            <person name="Alamgir A."/>
            <person name="Owens N."/>
            <person name="Weber N.D."/>
            <person name="Virtaneva K."/>
            <person name="Barbian K."/>
            <person name="Babar A."/>
            <person name="Rosenke K."/>
        </authorList>
    </citation>
    <scope>NUCLEOTIDE SEQUENCE</scope>
    <source>
        <strain evidence="10">86</strain>
    </source>
</reference>
<evidence type="ECO:0000256" key="3">
    <source>
        <dbReference type="ARBA" id="ARBA00022475"/>
    </source>
</evidence>
<feature type="domain" description="MacB-like periplasmic core" evidence="9">
    <location>
        <begin position="25"/>
        <end position="207"/>
    </location>
</feature>
<keyword evidence="6 7" id="KW-0472">Membrane</keyword>
<sequence length="423" mass="45694">MRFELFVALRYLLGRRTQAFISVISLISTTGVAIGVAALIIVTGVINGFTTDLRDKIVGVNAHAMVLSATNIMPQQTGSDQFEYGTDSLESIMNRVRAVPEVTGVMPFIYSELMISGPRGIKGLILRGVDPATAKNVLHGIVTRITKGDFADIAPETGLPGIIIGKELAARIGATVGSRVNLLAPTAQKGTAGFTPRVKSVKVAAIFSTGMYEYDSSLGVVSLELARDLLGRPEGDWVTGLELTVTDVYKADRIAEQVGMDLGPPYYVRNWMEMNASLFAALKLEKIGMAIMVTLIILVASFSIVTALVMLVMEKTRDIAILMSMGATRQAVRRIFMYQGLVIGVVGTAAGFILGLSICWLLKKYQFIKLPPGVYSLDYLPILLQWSDLALVAAGSVLMCYLATLYPANRAASLEPVEALRYE</sequence>
<dbReference type="PANTHER" id="PTHR30489:SF0">
    <property type="entry name" value="LIPOPROTEIN-RELEASING SYSTEM TRANSMEMBRANE PROTEIN LOLE"/>
    <property type="match status" value="1"/>
</dbReference>
<dbReference type="Pfam" id="PF12704">
    <property type="entry name" value="MacB_PCD"/>
    <property type="match status" value="1"/>
</dbReference>
<evidence type="ECO:0000256" key="4">
    <source>
        <dbReference type="ARBA" id="ARBA00022692"/>
    </source>
</evidence>
<feature type="transmembrane region" description="Helical" evidence="7">
    <location>
        <begin position="383"/>
        <end position="406"/>
    </location>
</feature>
<dbReference type="AlphaFoldDB" id="A0A212JW91"/>
<evidence type="ECO:0000256" key="7">
    <source>
        <dbReference type="SAM" id="Phobius"/>
    </source>
</evidence>
<dbReference type="GO" id="GO:0044874">
    <property type="term" value="P:lipoprotein localization to outer membrane"/>
    <property type="evidence" value="ECO:0007669"/>
    <property type="project" value="TreeGrafter"/>
</dbReference>
<dbReference type="GO" id="GO:0098797">
    <property type="term" value="C:plasma membrane protein complex"/>
    <property type="evidence" value="ECO:0007669"/>
    <property type="project" value="TreeGrafter"/>
</dbReference>
<dbReference type="Pfam" id="PF02687">
    <property type="entry name" value="FtsX"/>
    <property type="match status" value="1"/>
</dbReference>
<accession>A0A212JW91</accession>
<keyword evidence="4 7" id="KW-0812">Transmembrane</keyword>
<proteinExistence type="inferred from homology"/>
<comment type="subcellular location">
    <subcellularLocation>
        <location evidence="1">Cell membrane</location>
        <topology evidence="1">Multi-pass membrane protein</topology>
    </subcellularLocation>
</comment>
<dbReference type="EMBL" id="FLUQ01000002">
    <property type="protein sequence ID" value="SBW03667.1"/>
    <property type="molecule type" value="Genomic_DNA"/>
</dbReference>
<dbReference type="InterPro" id="IPR003838">
    <property type="entry name" value="ABC3_permease_C"/>
</dbReference>
<comment type="similarity">
    <text evidence="2">Belongs to the ABC-4 integral membrane protein family. LolC/E subfamily.</text>
</comment>
<feature type="transmembrane region" description="Helical" evidence="7">
    <location>
        <begin position="20"/>
        <end position="46"/>
    </location>
</feature>
<evidence type="ECO:0000259" key="8">
    <source>
        <dbReference type="Pfam" id="PF02687"/>
    </source>
</evidence>
<feature type="transmembrane region" description="Helical" evidence="7">
    <location>
        <begin position="287"/>
        <end position="314"/>
    </location>
</feature>
<feature type="domain" description="ABC3 transporter permease C-terminal" evidence="8">
    <location>
        <begin position="291"/>
        <end position="416"/>
    </location>
</feature>
<dbReference type="InterPro" id="IPR051447">
    <property type="entry name" value="Lipoprotein-release_system"/>
</dbReference>
<organism evidence="10">
    <name type="scientific">uncultured delta proteobacterium</name>
    <dbReference type="NCBI Taxonomy" id="34034"/>
    <lineage>
        <taxon>Bacteria</taxon>
        <taxon>Deltaproteobacteria</taxon>
        <taxon>environmental samples</taxon>
    </lineage>
</organism>
<evidence type="ECO:0000256" key="2">
    <source>
        <dbReference type="ARBA" id="ARBA00005236"/>
    </source>
</evidence>
<dbReference type="InterPro" id="IPR025857">
    <property type="entry name" value="MacB_PCD"/>
</dbReference>
<keyword evidence="5 7" id="KW-1133">Transmembrane helix</keyword>